<gene>
    <name evidence="1" type="ORF">HPB47_025661</name>
</gene>
<dbReference type="EMBL" id="JABSTQ010009645">
    <property type="protein sequence ID" value="KAG0427268.1"/>
    <property type="molecule type" value="Genomic_DNA"/>
</dbReference>
<accession>A0AC60Q2W3</accession>
<protein>
    <submittedName>
        <fullName evidence="1">Uncharacterized protein</fullName>
    </submittedName>
</protein>
<evidence type="ECO:0000313" key="2">
    <source>
        <dbReference type="Proteomes" id="UP000805193"/>
    </source>
</evidence>
<name>A0AC60Q2W3_IXOPE</name>
<evidence type="ECO:0000313" key="1">
    <source>
        <dbReference type="EMBL" id="KAG0427268.1"/>
    </source>
</evidence>
<proteinExistence type="predicted"/>
<reference evidence="1 2" key="1">
    <citation type="journal article" date="2020" name="Cell">
        <title>Large-Scale Comparative Analyses of Tick Genomes Elucidate Their Genetic Diversity and Vector Capacities.</title>
        <authorList>
            <consortium name="Tick Genome and Microbiome Consortium (TIGMIC)"/>
            <person name="Jia N."/>
            <person name="Wang J."/>
            <person name="Shi W."/>
            <person name="Du L."/>
            <person name="Sun Y."/>
            <person name="Zhan W."/>
            <person name="Jiang J.F."/>
            <person name="Wang Q."/>
            <person name="Zhang B."/>
            <person name="Ji P."/>
            <person name="Bell-Sakyi L."/>
            <person name="Cui X.M."/>
            <person name="Yuan T.T."/>
            <person name="Jiang B.G."/>
            <person name="Yang W.F."/>
            <person name="Lam T.T."/>
            <person name="Chang Q.C."/>
            <person name="Ding S.J."/>
            <person name="Wang X.J."/>
            <person name="Zhu J.G."/>
            <person name="Ruan X.D."/>
            <person name="Zhao L."/>
            <person name="Wei J.T."/>
            <person name="Ye R.Z."/>
            <person name="Que T.C."/>
            <person name="Du C.H."/>
            <person name="Zhou Y.H."/>
            <person name="Cheng J.X."/>
            <person name="Dai P.F."/>
            <person name="Guo W.B."/>
            <person name="Han X.H."/>
            <person name="Huang E.J."/>
            <person name="Li L.F."/>
            <person name="Wei W."/>
            <person name="Gao Y.C."/>
            <person name="Liu J.Z."/>
            <person name="Shao H.Z."/>
            <person name="Wang X."/>
            <person name="Wang C.C."/>
            <person name="Yang T.C."/>
            <person name="Huo Q.B."/>
            <person name="Li W."/>
            <person name="Chen H.Y."/>
            <person name="Chen S.E."/>
            <person name="Zhou L.G."/>
            <person name="Ni X.B."/>
            <person name="Tian J.H."/>
            <person name="Sheng Y."/>
            <person name="Liu T."/>
            <person name="Pan Y.S."/>
            <person name="Xia L.Y."/>
            <person name="Li J."/>
            <person name="Zhao F."/>
            <person name="Cao W.C."/>
        </authorList>
    </citation>
    <scope>NUCLEOTIDE SEQUENCE [LARGE SCALE GENOMIC DNA]</scope>
    <source>
        <strain evidence="1">Iper-2018</strain>
    </source>
</reference>
<sequence>MSTRSIFSPVACGSAWADGPRTSSVKLGTPSMDSWFLLKAEDATVSEFPRLTLMENLVPNQMAVEMNGRPGGPVFLVHPIEGHVGALSELARQLPVRAVGLQRTSDVPAGSIEELAATYLQRLVEVQPQGPYHIVGYSFGATVAFEMAVQLQRAGAPVGSLVLLDGAPQYIGAHTMHHRSRFTNANEEEAFFLCAFLIQYLDIDFLQVRRQMVQYPTWEAKQEAATDLLLAGIPDVRPSREDVALATSAFYDFLKAGSAYAPTAKFRGDVTLVKPSRPRKMAMQLPPDYCLSECCEGKVHIHVVEGLHENFILGKGALECATLVAQKVGTV</sequence>
<organism evidence="1 2">
    <name type="scientific">Ixodes persulcatus</name>
    <name type="common">Taiga tick</name>
    <dbReference type="NCBI Taxonomy" id="34615"/>
    <lineage>
        <taxon>Eukaryota</taxon>
        <taxon>Metazoa</taxon>
        <taxon>Ecdysozoa</taxon>
        <taxon>Arthropoda</taxon>
        <taxon>Chelicerata</taxon>
        <taxon>Arachnida</taxon>
        <taxon>Acari</taxon>
        <taxon>Parasitiformes</taxon>
        <taxon>Ixodida</taxon>
        <taxon>Ixodoidea</taxon>
        <taxon>Ixodidae</taxon>
        <taxon>Ixodinae</taxon>
        <taxon>Ixodes</taxon>
    </lineage>
</organism>
<dbReference type="Proteomes" id="UP000805193">
    <property type="component" value="Unassembled WGS sequence"/>
</dbReference>
<comment type="caution">
    <text evidence="1">The sequence shown here is derived from an EMBL/GenBank/DDBJ whole genome shotgun (WGS) entry which is preliminary data.</text>
</comment>
<keyword evidence="2" id="KW-1185">Reference proteome</keyword>